<dbReference type="PIRSF" id="PIRSF036893">
    <property type="entry name" value="Lipocalin_ApoD"/>
    <property type="match status" value="1"/>
</dbReference>
<keyword evidence="2" id="KW-0449">Lipoprotein</keyword>
<comment type="subunit">
    <text evidence="2">Homodimer.</text>
</comment>
<evidence type="ECO:0000256" key="2">
    <source>
        <dbReference type="PIRNR" id="PIRNR036893"/>
    </source>
</evidence>
<dbReference type="PANTHER" id="PTHR10612:SF34">
    <property type="entry name" value="APOLIPOPROTEIN D"/>
    <property type="match status" value="1"/>
</dbReference>
<comment type="caution">
    <text evidence="4">The sequence shown here is derived from an EMBL/GenBank/DDBJ whole genome shotgun (WGS) entry which is preliminary data.</text>
</comment>
<keyword evidence="2" id="KW-0998">Cell outer membrane</keyword>
<evidence type="ECO:0000313" key="4">
    <source>
        <dbReference type="EMBL" id="MDX5932096.1"/>
    </source>
</evidence>
<sequence length="194" mass="21893">MLKLGRRSLLAATPAILAGCTLQTSSYPFPPLRHAQVDLSRFMGKWYIIGHIPYFAEAGYVGSYAVYSPHHGDPMTINDQYNAYPKTFDAKLFQFTSIDEVEPDTGNAIWRVTVLNGAIGVPYVIMHIEPDYSVFIAGYPNRSLGWVFARGKSISPALYHAMLERFYHQGYDARQFRMVAQYPEQIGKPGFETV</sequence>
<dbReference type="PANTHER" id="PTHR10612">
    <property type="entry name" value="APOLIPOPROTEIN D"/>
    <property type="match status" value="1"/>
</dbReference>
<comment type="function">
    <text evidence="2">Involved in the storage or transport of lipids necessary for membrane maintenance under stressful conditions. Displays a binding preference for lysophospholipids.</text>
</comment>
<dbReference type="SUPFAM" id="SSF50814">
    <property type="entry name" value="Lipocalins"/>
    <property type="match status" value="1"/>
</dbReference>
<protein>
    <recommendedName>
        <fullName evidence="2">Outer membrane lipoprotein Blc</fullName>
    </recommendedName>
</protein>
<comment type="similarity">
    <text evidence="1 2">Belongs to the calycin superfamily. Lipocalin family.</text>
</comment>
<name>A0AAW9DSE5_ACIAO</name>
<proteinExistence type="inferred from homology"/>
<dbReference type="AlphaFoldDB" id="A0AAW9DSE5"/>
<evidence type="ECO:0000256" key="1">
    <source>
        <dbReference type="ARBA" id="ARBA00006889"/>
    </source>
</evidence>
<dbReference type="Pfam" id="PF08212">
    <property type="entry name" value="Lipocalin_2"/>
    <property type="match status" value="1"/>
</dbReference>
<feature type="domain" description="Lipocalin/cytosolic fatty-acid binding" evidence="3">
    <location>
        <begin position="37"/>
        <end position="181"/>
    </location>
</feature>
<dbReference type="InterPro" id="IPR022271">
    <property type="entry name" value="Lipocalin_ApoD"/>
</dbReference>
<dbReference type="PROSITE" id="PS51257">
    <property type="entry name" value="PROKAR_LIPOPROTEIN"/>
    <property type="match status" value="1"/>
</dbReference>
<dbReference type="InterPro" id="IPR012674">
    <property type="entry name" value="Calycin"/>
</dbReference>
<gene>
    <name evidence="4" type="ORF">SIL87_15165</name>
</gene>
<keyword evidence="2" id="KW-0472">Membrane</keyword>
<evidence type="ECO:0000259" key="3">
    <source>
        <dbReference type="Pfam" id="PF08212"/>
    </source>
</evidence>
<dbReference type="GO" id="GO:0009279">
    <property type="term" value="C:cell outer membrane"/>
    <property type="evidence" value="ECO:0007669"/>
    <property type="project" value="UniProtKB-SubCell"/>
</dbReference>
<dbReference type="GO" id="GO:0006950">
    <property type="term" value="P:response to stress"/>
    <property type="evidence" value="ECO:0007669"/>
    <property type="project" value="UniProtKB-ARBA"/>
</dbReference>
<dbReference type="GO" id="GO:0008289">
    <property type="term" value="F:lipid binding"/>
    <property type="evidence" value="ECO:0007669"/>
    <property type="project" value="UniProtKB-UniRule"/>
</dbReference>
<comment type="subcellular location">
    <subcellularLocation>
        <location evidence="2">Cell outer membrane</location>
    </subcellularLocation>
</comment>
<dbReference type="Gene3D" id="2.40.128.20">
    <property type="match status" value="1"/>
</dbReference>
<dbReference type="RefSeq" id="WP_319614944.1">
    <property type="nucleotide sequence ID" value="NZ_JAWXYB010000018.1"/>
</dbReference>
<organism evidence="4 5">
    <name type="scientific">Acidiphilium acidophilum</name>
    <name type="common">Thiobacillus acidophilus</name>
    <dbReference type="NCBI Taxonomy" id="76588"/>
    <lineage>
        <taxon>Bacteria</taxon>
        <taxon>Pseudomonadati</taxon>
        <taxon>Pseudomonadota</taxon>
        <taxon>Alphaproteobacteria</taxon>
        <taxon>Acetobacterales</taxon>
        <taxon>Acidocellaceae</taxon>
        <taxon>Acidiphilium</taxon>
    </lineage>
</organism>
<dbReference type="Proteomes" id="UP001279553">
    <property type="component" value="Unassembled WGS sequence"/>
</dbReference>
<dbReference type="InterPro" id="IPR000566">
    <property type="entry name" value="Lipocln_cytosolic_FA-bd_dom"/>
</dbReference>
<dbReference type="InterPro" id="IPR022272">
    <property type="entry name" value="Lipocalin_CS"/>
</dbReference>
<accession>A0AAW9DSE5</accession>
<keyword evidence="5" id="KW-1185">Reference proteome</keyword>
<dbReference type="PROSITE" id="PS00213">
    <property type="entry name" value="LIPOCALIN"/>
    <property type="match status" value="1"/>
</dbReference>
<reference evidence="4 5" key="1">
    <citation type="submission" date="2023-11" db="EMBL/GenBank/DDBJ databases">
        <title>MicrobeMod: A computational toolkit for identifying prokaryotic methylation and restriction-modification with nanopore sequencing.</title>
        <authorList>
            <person name="Crits-Christoph A."/>
            <person name="Kang S.C."/>
            <person name="Lee H."/>
            <person name="Ostrov N."/>
        </authorList>
    </citation>
    <scope>NUCLEOTIDE SEQUENCE [LARGE SCALE GENOMIC DNA]</scope>
    <source>
        <strain evidence="4 5">DSMZ 700</strain>
    </source>
</reference>
<keyword evidence="2" id="KW-0446">Lipid-binding</keyword>
<evidence type="ECO:0000313" key="5">
    <source>
        <dbReference type="Proteomes" id="UP001279553"/>
    </source>
</evidence>
<dbReference type="EMBL" id="JAWXYB010000018">
    <property type="protein sequence ID" value="MDX5932096.1"/>
    <property type="molecule type" value="Genomic_DNA"/>
</dbReference>